<evidence type="ECO:0000256" key="1">
    <source>
        <dbReference type="SAM" id="Coils"/>
    </source>
</evidence>
<dbReference type="SUPFAM" id="SSF47090">
    <property type="entry name" value="PGBD-like"/>
    <property type="match status" value="1"/>
</dbReference>
<evidence type="ECO:0000313" key="4">
    <source>
        <dbReference type="EMBL" id="KKN62633.1"/>
    </source>
</evidence>
<dbReference type="InterPro" id="IPR003961">
    <property type="entry name" value="FN3_dom"/>
</dbReference>
<dbReference type="Gene3D" id="2.60.40.10">
    <property type="entry name" value="Immunoglobulins"/>
    <property type="match status" value="3"/>
</dbReference>
<evidence type="ECO:0000256" key="2">
    <source>
        <dbReference type="SAM" id="MobiDB-lite"/>
    </source>
</evidence>
<dbReference type="InterPro" id="IPR036116">
    <property type="entry name" value="FN3_sf"/>
</dbReference>
<gene>
    <name evidence="4" type="ORF">LCGC14_0509760</name>
</gene>
<dbReference type="PROSITE" id="PS50853">
    <property type="entry name" value="FN3"/>
    <property type="match status" value="1"/>
</dbReference>
<evidence type="ECO:0000259" key="3">
    <source>
        <dbReference type="PROSITE" id="PS50853"/>
    </source>
</evidence>
<reference evidence="4" key="1">
    <citation type="journal article" date="2015" name="Nature">
        <title>Complex archaea that bridge the gap between prokaryotes and eukaryotes.</title>
        <authorList>
            <person name="Spang A."/>
            <person name="Saw J.H."/>
            <person name="Jorgensen S.L."/>
            <person name="Zaremba-Niedzwiedzka K."/>
            <person name="Martijn J."/>
            <person name="Lind A.E."/>
            <person name="van Eijk R."/>
            <person name="Schleper C."/>
            <person name="Guy L."/>
            <person name="Ettema T.J."/>
        </authorList>
    </citation>
    <scope>NUCLEOTIDE SEQUENCE</scope>
</reference>
<feature type="non-terminal residue" evidence="4">
    <location>
        <position position="1"/>
    </location>
</feature>
<sequence length="979" mass="105276">SGVEPYVNGQAWGKGQNAGDRDTQGLVEFKDDQGNVLWWFNLPRSWDSDGNEQLGTFRFKKQGNSLFISHRVPLSFVQGAVYPLMVDVTIDEQVGTSLDDGRRYTGALGFSATDTSHYIGYINHANYLVSHQFARFTGISGLSGATIDTALFKLFGTIQNTGDPLTKIRADDQAAPDAPTNASEFDDISLTTAGVDWDGILTDGVWNDSPDIKTVIQELADSYDPTVIQIIHKDDGSGTGAYNRQAARSYNWASSDAPKLHIEYTPPNTAPTITSVSDTPDPVNSGSNTTFSVDWNDADAGDLEKAHICKTNAITTQTCDGGSWADSASFTTNDPINLTYTAQDANAGTNNYYAFVCDDDNACSSSTSGTFTVNRLPDIPSSLGPTSLVDGSFDSDNTPTITFTIDDPDTNDQVKYQIQIDDSSDFGSALVDYTSVLQSEGSASFTVGQAAGSGSYTTGSENQTLSDNSYYWRVKAIDDDNAQSNYTIANSGAIAFKVDITVPTSVSVSSITPDSTTQLTVTADIAADSGAGLHSTPYFFQETSGNSGGSSSSAYQISTSFVDTGLTANTQYTYRVKAKDAVNNGSSYSSTSSAYTSAPTPTNFSGTAALSTISLSVDSFTNNTAGSSGYYFYRSGDSPNSGWIQTNSWQDTGLSCGTSYTWYVKYRNGDGTETATASLTASTSGCGGGGGSVLPPVSTTGQGNVSQDLGGEVRRTFESGQIVKAVFPSHSIKGTIVVKIEPRPKAEIIKTNPLPKNTQIIGDLVADFKALSGGKELESFEKLVSITFTYTDEQIKEVGADEKTLKIFFWDKKVSSWKALKSEVNILTNAVTAYTSHFSLFAVMGETKEKPISEMTIEELKVKIAEISAFIAQLKAQIAQLLEKEVTEEIPANYRFTINLEYGQTNDDVRYLQIFLKPQGKEIYPEGIVSGWFGPLTKKAVIHFQEKYAQDILVPWELTAGTGFVGQTTRDKINEILGN</sequence>
<organism evidence="4">
    <name type="scientific">marine sediment metagenome</name>
    <dbReference type="NCBI Taxonomy" id="412755"/>
    <lineage>
        <taxon>unclassified sequences</taxon>
        <taxon>metagenomes</taxon>
        <taxon>ecological metagenomes</taxon>
    </lineage>
</organism>
<comment type="caution">
    <text evidence="4">The sequence shown here is derived from an EMBL/GenBank/DDBJ whole genome shotgun (WGS) entry which is preliminary data.</text>
</comment>
<protein>
    <recommendedName>
        <fullName evidence="3">Fibronectin type-III domain-containing protein</fullName>
    </recommendedName>
</protein>
<name>A0A0F9V9V8_9ZZZZ</name>
<accession>A0A0F9V9V8</accession>
<feature type="domain" description="Fibronectin type-III" evidence="3">
    <location>
        <begin position="502"/>
        <end position="599"/>
    </location>
</feature>
<dbReference type="InterPro" id="IPR036366">
    <property type="entry name" value="PGBDSf"/>
</dbReference>
<dbReference type="EMBL" id="LAZR01000617">
    <property type="protein sequence ID" value="KKN62633.1"/>
    <property type="molecule type" value="Genomic_DNA"/>
</dbReference>
<dbReference type="AlphaFoldDB" id="A0A0F9V9V8"/>
<keyword evidence="1" id="KW-0175">Coiled coil</keyword>
<dbReference type="CDD" id="cd00063">
    <property type="entry name" value="FN3"/>
    <property type="match status" value="1"/>
</dbReference>
<dbReference type="InterPro" id="IPR013783">
    <property type="entry name" value="Ig-like_fold"/>
</dbReference>
<dbReference type="Gene3D" id="1.10.101.10">
    <property type="entry name" value="PGBD-like superfamily/PGBD"/>
    <property type="match status" value="1"/>
</dbReference>
<dbReference type="SUPFAM" id="SSF49265">
    <property type="entry name" value="Fibronectin type III"/>
    <property type="match status" value="1"/>
</dbReference>
<proteinExistence type="predicted"/>
<feature type="region of interest" description="Disordered" evidence="2">
    <location>
        <begin position="1"/>
        <end position="22"/>
    </location>
</feature>
<dbReference type="InterPro" id="IPR036365">
    <property type="entry name" value="PGBD-like_sf"/>
</dbReference>
<feature type="coiled-coil region" evidence="1">
    <location>
        <begin position="857"/>
        <end position="884"/>
    </location>
</feature>